<dbReference type="AlphaFoldDB" id="F0ZYW7"/>
<gene>
    <name evidence="2" type="ORF">DICPUDRAFT_83219</name>
</gene>
<dbReference type="InParanoid" id="F0ZYW7"/>
<evidence type="ECO:0000313" key="2">
    <source>
        <dbReference type="EMBL" id="EGC30875.1"/>
    </source>
</evidence>
<dbReference type="VEuPathDB" id="AmoebaDB:DICPUDRAFT_83219"/>
<evidence type="ECO:0000313" key="3">
    <source>
        <dbReference type="Proteomes" id="UP000001064"/>
    </source>
</evidence>
<dbReference type="RefSeq" id="XP_003292612.1">
    <property type="nucleotide sequence ID" value="XM_003292564.1"/>
</dbReference>
<dbReference type="PANTHER" id="PTHR23524">
    <property type="entry name" value="TRANSPORTER, PUTATIVE (AFU_ORTHOLOGUE AFUA_8G04850)-RELATED"/>
    <property type="match status" value="1"/>
</dbReference>
<proteinExistence type="predicted"/>
<dbReference type="Proteomes" id="UP000001064">
    <property type="component" value="Unassembled WGS sequence"/>
</dbReference>
<keyword evidence="3" id="KW-1185">Reference proteome</keyword>
<dbReference type="KEGG" id="dpp:DICPUDRAFT_83219"/>
<sequence length="1031" mass="116148">MDKIFNFVNSLKCSPVYKLIDNGGCDSKTNAIVPPIFYIQDYYNYENISCSPSPISNTVENGAYYLYLDYGVNYTITLTNTSCDVPNIVIQETTKNYPRVVITQPKCLYSSATINFIANDTNSKRNYYIQNTQVQLPYEMVYNSNQAISFYSAINNQTECKSNLYLKSEIEGTLNLPEIEVIPATCNISGEINILNYQNYTQITLYNSNNITISSNNTNGTFVNLAASQYTLVLVSDTCGKQSLAITVENTPPPYLMALEDESCPSKPMFSISFNGTYNYSINKGSQTLHNPFEYDHQPIFVNITNCIAFQIPPVSYASVPPIKYTVSKLEDYCNKNYTITLDYDSSLVSDLIIEYFNIDNIRDSGVVSLNGKSFTADIDHRYEISSSYCYSDKIKIESPSPVPSYTFSNKTSYCNELIDISITNWENFTTLYIIASNNDGSAQPIPSVNGTFKQVPNQQYNLFYVYENCTDNERFIKIGNNNIDANIYYTTNIINQPTCNDAFNGILEIIVFDKFTDKEIVRVNETLTYYDDFTIKYLINLLPVFGCSANVTFNYDRKIPDYQITTLTKPVCIYSKQNATISINSSTSIGSVLINGIKQNISVPYQVPIGNNTITINFVSNGAICYSITTFYNVETQFPDFQVKYDTTPINDCSANTGCLSIIDYSNYTSLAISNVSILATGNSSNTYPSGDVQVDFSILLDKEAICSGSVDIYIPTSIQINEASPSFQVIQQPLCDADNSGVIVFDTIKSTDNKIYVIDSIEGDNTNALSPGNHTFMVYSGSCSWEIPVQINSTNVVIEPVLESYFINQCAGSYRYKLTYNNYLAEKTSVAKTNNNQIGNIIIGDTLSNSKVINVNIKYGNKQVCQQILNIEPQKPTYIPNINYTIITNSINRTCLTDNDIDIKVENYNQYQNLLYGSVAIDSEGFFKNVRRGDFITASHYKFNCNITTHVLYDKQPITIQYSTCIKKEDYLLLKILMPVSVFIIGLVLVILIIIKKRKDNKEYQSRHFIKLTSTEEDESQFDLYNSTR</sequence>
<dbReference type="OrthoDB" id="10658911at2759"/>
<dbReference type="OMA" id="NCNITTH"/>
<keyword evidence="1" id="KW-0812">Transmembrane</keyword>
<dbReference type="PANTHER" id="PTHR23524:SF1">
    <property type="entry name" value="MRH DOMAIN-CONTAINING PROTEIN-RELATED"/>
    <property type="match status" value="1"/>
</dbReference>
<organism evidence="2 3">
    <name type="scientific">Dictyostelium purpureum</name>
    <name type="common">Slime mold</name>
    <dbReference type="NCBI Taxonomy" id="5786"/>
    <lineage>
        <taxon>Eukaryota</taxon>
        <taxon>Amoebozoa</taxon>
        <taxon>Evosea</taxon>
        <taxon>Eumycetozoa</taxon>
        <taxon>Dictyostelia</taxon>
        <taxon>Dictyosteliales</taxon>
        <taxon>Dictyosteliaceae</taxon>
        <taxon>Dictyostelium</taxon>
    </lineage>
</organism>
<name>F0ZYW7_DICPU</name>
<keyword evidence="1" id="KW-0472">Membrane</keyword>
<reference evidence="3" key="1">
    <citation type="journal article" date="2011" name="Genome Biol.">
        <title>Comparative genomics of the social amoebae Dictyostelium discoideum and Dictyostelium purpureum.</title>
        <authorList>
            <consortium name="US DOE Joint Genome Institute (JGI-PGF)"/>
            <person name="Sucgang R."/>
            <person name="Kuo A."/>
            <person name="Tian X."/>
            <person name="Salerno W."/>
            <person name="Parikh A."/>
            <person name="Feasley C.L."/>
            <person name="Dalin E."/>
            <person name="Tu H."/>
            <person name="Huang E."/>
            <person name="Barry K."/>
            <person name="Lindquist E."/>
            <person name="Shapiro H."/>
            <person name="Bruce D."/>
            <person name="Schmutz J."/>
            <person name="Salamov A."/>
            <person name="Fey P."/>
            <person name="Gaudet P."/>
            <person name="Anjard C."/>
            <person name="Babu M.M."/>
            <person name="Basu S."/>
            <person name="Bushmanova Y."/>
            <person name="van der Wel H."/>
            <person name="Katoh-Kurasawa M."/>
            <person name="Dinh C."/>
            <person name="Coutinho P.M."/>
            <person name="Saito T."/>
            <person name="Elias M."/>
            <person name="Schaap P."/>
            <person name="Kay R.R."/>
            <person name="Henrissat B."/>
            <person name="Eichinger L."/>
            <person name="Rivero F."/>
            <person name="Putnam N.H."/>
            <person name="West C.M."/>
            <person name="Loomis W.F."/>
            <person name="Chisholm R.L."/>
            <person name="Shaulsky G."/>
            <person name="Strassmann J.E."/>
            <person name="Queller D.C."/>
            <person name="Kuspa A."/>
            <person name="Grigoriev I.V."/>
        </authorList>
    </citation>
    <scope>NUCLEOTIDE SEQUENCE [LARGE SCALE GENOMIC DNA]</scope>
    <source>
        <strain evidence="3">QSDP1</strain>
    </source>
</reference>
<feature type="transmembrane region" description="Helical" evidence="1">
    <location>
        <begin position="973"/>
        <end position="997"/>
    </location>
</feature>
<evidence type="ECO:0000256" key="1">
    <source>
        <dbReference type="SAM" id="Phobius"/>
    </source>
</evidence>
<dbReference type="GeneID" id="10508557"/>
<protein>
    <submittedName>
        <fullName evidence="2">Uncharacterized protein</fullName>
    </submittedName>
</protein>
<accession>F0ZYW7</accession>
<keyword evidence="1" id="KW-1133">Transmembrane helix</keyword>
<dbReference type="EMBL" id="GL871294">
    <property type="protein sequence ID" value="EGC30875.1"/>
    <property type="molecule type" value="Genomic_DNA"/>
</dbReference>